<comment type="caution">
    <text evidence="3">The sequence shown here is derived from an EMBL/GenBank/DDBJ whole genome shotgun (WGS) entry which is preliminary data.</text>
</comment>
<dbReference type="PANTHER" id="PTHR12855:SF10">
    <property type="entry name" value="DNA METHYLTRANSFERASE 1-ASSOCIATED PROTEIN 1"/>
    <property type="match status" value="1"/>
</dbReference>
<dbReference type="GO" id="GO:0000122">
    <property type="term" value="P:negative regulation of transcription by RNA polymerase II"/>
    <property type="evidence" value="ECO:0007669"/>
    <property type="project" value="TreeGrafter"/>
</dbReference>
<evidence type="ECO:0000313" key="3">
    <source>
        <dbReference type="EMBL" id="KAJ0389552.1"/>
    </source>
</evidence>
<protein>
    <recommendedName>
        <fullName evidence="2">DNA methyltransferase 1-associated 1 domain-containing protein</fullName>
    </recommendedName>
</protein>
<dbReference type="Proteomes" id="UP001209570">
    <property type="component" value="Unassembled WGS sequence"/>
</dbReference>
<accession>A0AAD5L7B3</accession>
<reference evidence="3" key="1">
    <citation type="submission" date="2021-12" db="EMBL/GenBank/DDBJ databases">
        <title>Prjna785345.</title>
        <authorList>
            <person name="Rujirawat T."/>
            <person name="Krajaejun T."/>
        </authorList>
    </citation>
    <scope>NUCLEOTIDE SEQUENCE</scope>
    <source>
        <strain evidence="3">Pi057C3</strain>
    </source>
</reference>
<evidence type="ECO:0000256" key="1">
    <source>
        <dbReference type="SAM" id="Coils"/>
    </source>
</evidence>
<feature type="domain" description="DNA methyltransferase 1-associated 1" evidence="2">
    <location>
        <begin position="20"/>
        <end position="109"/>
    </location>
</feature>
<keyword evidence="4" id="KW-1185">Reference proteome</keyword>
<keyword evidence="1" id="KW-0175">Coiled coil</keyword>
<evidence type="ECO:0000313" key="4">
    <source>
        <dbReference type="Proteomes" id="UP001209570"/>
    </source>
</evidence>
<feature type="coiled-coil region" evidence="1">
    <location>
        <begin position="81"/>
        <end position="108"/>
    </location>
</feature>
<evidence type="ECO:0000259" key="2">
    <source>
        <dbReference type="Pfam" id="PF05499"/>
    </source>
</evidence>
<dbReference type="Pfam" id="PF05499">
    <property type="entry name" value="DMAP1"/>
    <property type="match status" value="1"/>
</dbReference>
<gene>
    <name evidence="3" type="ORF">P43SY_002158</name>
</gene>
<dbReference type="GO" id="GO:0003714">
    <property type="term" value="F:transcription corepressor activity"/>
    <property type="evidence" value="ECO:0007669"/>
    <property type="project" value="TreeGrafter"/>
</dbReference>
<name>A0AAD5L7B3_PYTIN</name>
<dbReference type="GO" id="GO:0000812">
    <property type="term" value="C:Swr1 complex"/>
    <property type="evidence" value="ECO:0007669"/>
    <property type="project" value="TreeGrafter"/>
</dbReference>
<dbReference type="GO" id="GO:0035267">
    <property type="term" value="C:NuA4 histone acetyltransferase complex"/>
    <property type="evidence" value="ECO:0007669"/>
    <property type="project" value="InterPro"/>
</dbReference>
<dbReference type="GO" id="GO:0006338">
    <property type="term" value="P:chromatin remodeling"/>
    <property type="evidence" value="ECO:0007669"/>
    <property type="project" value="InterPro"/>
</dbReference>
<dbReference type="EMBL" id="JAKCXM010003573">
    <property type="protein sequence ID" value="KAJ0389552.1"/>
    <property type="molecule type" value="Genomic_DNA"/>
</dbReference>
<sequence length="136" mass="15277">MKKKKELAETVFEMRRELPKGVFLRSATLALPQPKNGHGLSAKLFKKMELMLDEMGVPPRPMPTQLVCEAYDALRKDTLGLLSLRKHLAAKETEIQALKERYQTLTGKEFQSAVPPLPPRTTGPCVDIEVSSFTQL</sequence>
<dbReference type="InterPro" id="IPR027109">
    <property type="entry name" value="Swc4/Dmap1"/>
</dbReference>
<proteinExistence type="predicted"/>
<dbReference type="InterPro" id="IPR008468">
    <property type="entry name" value="DMAP1"/>
</dbReference>
<dbReference type="GO" id="GO:0006281">
    <property type="term" value="P:DNA repair"/>
    <property type="evidence" value="ECO:0007669"/>
    <property type="project" value="InterPro"/>
</dbReference>
<dbReference type="AlphaFoldDB" id="A0AAD5L7B3"/>
<dbReference type="PANTHER" id="PTHR12855">
    <property type="entry name" value="DNA METHYLTRANSFERASE 1-ASSOCIATED PROTEIN 1 FAMILY MEMBER"/>
    <property type="match status" value="1"/>
</dbReference>
<organism evidence="3 4">
    <name type="scientific">Pythium insidiosum</name>
    <name type="common">Pythiosis disease agent</name>
    <dbReference type="NCBI Taxonomy" id="114742"/>
    <lineage>
        <taxon>Eukaryota</taxon>
        <taxon>Sar</taxon>
        <taxon>Stramenopiles</taxon>
        <taxon>Oomycota</taxon>
        <taxon>Peronosporomycetes</taxon>
        <taxon>Pythiales</taxon>
        <taxon>Pythiaceae</taxon>
        <taxon>Pythium</taxon>
    </lineage>
</organism>